<dbReference type="InterPro" id="IPR008894">
    <property type="entry name" value="QdtA_cupin_dom"/>
</dbReference>
<dbReference type="PATRIC" id="fig|512763.3.peg.727"/>
<gene>
    <name evidence="2" type="ORF">DC20_03260</name>
</gene>
<dbReference type="InterPro" id="IPR011051">
    <property type="entry name" value="RmlC_Cupin_sf"/>
</dbReference>
<evidence type="ECO:0000313" key="2">
    <source>
        <dbReference type="EMBL" id="ALJ01162.1"/>
    </source>
</evidence>
<dbReference type="InterPro" id="IPR014710">
    <property type="entry name" value="RmlC-like_jellyroll"/>
</dbReference>
<dbReference type="SUPFAM" id="SSF51182">
    <property type="entry name" value="RmlC-like cupins"/>
    <property type="match status" value="1"/>
</dbReference>
<feature type="domain" description="Sugar 3,4-ketoisomerase QdtA cupin" evidence="1">
    <location>
        <begin position="7"/>
        <end position="130"/>
    </location>
</feature>
<dbReference type="KEGG" id="rti:DC20_03260"/>
<proteinExistence type="predicted"/>
<dbReference type="Proteomes" id="UP000061382">
    <property type="component" value="Chromosome"/>
</dbReference>
<sequence length="133" mass="14734">MPSEPYLLSFLHLPDSAGTLISTQDATGLPFDVKRVFWVFASDQGAERGGHAHRTTKELLVVLQGSVRVETETAKGTNTFVLTSPAQGLYIPPFCWITVHPAPNSLLCCSTSTHFEEADYIRSYEEFQNLISE</sequence>
<dbReference type="CDD" id="cd20292">
    <property type="entry name" value="cupin_QdtA-like"/>
    <property type="match status" value="1"/>
</dbReference>
<reference evidence="2 3" key="1">
    <citation type="submission" date="2015-08" db="EMBL/GenBank/DDBJ databases">
        <title>Complete genome sequence of Rufibacter tibetensis strain 1351t, a radiation-resistant bacterium from tibet plateau.</title>
        <authorList>
            <person name="Dai J."/>
        </authorList>
    </citation>
    <scope>NUCLEOTIDE SEQUENCE [LARGE SCALE GENOMIC DNA]</scope>
    <source>
        <strain evidence="2 3">1351</strain>
    </source>
</reference>
<accession>A0A0P0D092</accession>
<evidence type="ECO:0000259" key="1">
    <source>
        <dbReference type="Pfam" id="PF05523"/>
    </source>
</evidence>
<keyword evidence="3" id="KW-1185">Reference proteome</keyword>
<dbReference type="Pfam" id="PF05523">
    <property type="entry name" value="FdtA"/>
    <property type="match status" value="1"/>
</dbReference>
<organism evidence="2 3">
    <name type="scientific">Rufibacter tibetensis</name>
    <dbReference type="NCBI Taxonomy" id="512763"/>
    <lineage>
        <taxon>Bacteria</taxon>
        <taxon>Pseudomonadati</taxon>
        <taxon>Bacteroidota</taxon>
        <taxon>Cytophagia</taxon>
        <taxon>Cytophagales</taxon>
        <taxon>Hymenobacteraceae</taxon>
        <taxon>Rufibacter</taxon>
    </lineage>
</organism>
<name>A0A0P0D092_9BACT</name>
<dbReference type="Gene3D" id="2.60.120.10">
    <property type="entry name" value="Jelly Rolls"/>
    <property type="match status" value="1"/>
</dbReference>
<evidence type="ECO:0000313" key="3">
    <source>
        <dbReference type="Proteomes" id="UP000061382"/>
    </source>
</evidence>
<dbReference type="AlphaFoldDB" id="A0A0P0D092"/>
<protein>
    <recommendedName>
        <fullName evidence="1">Sugar 3,4-ketoisomerase QdtA cupin domain-containing protein</fullName>
    </recommendedName>
</protein>
<dbReference type="STRING" id="512763.DC20_03260"/>
<dbReference type="EMBL" id="CP012643">
    <property type="protein sequence ID" value="ALJ01162.1"/>
    <property type="molecule type" value="Genomic_DNA"/>
</dbReference>